<dbReference type="PANTHER" id="PTHR12203">
    <property type="entry name" value="KDEL LYS-ASP-GLU-LEU CONTAINING - RELATED"/>
    <property type="match status" value="1"/>
</dbReference>
<dbReference type="InterPro" id="IPR006598">
    <property type="entry name" value="CAP10"/>
</dbReference>
<protein>
    <recommendedName>
        <fullName evidence="2">Glycosyl transferase CAP10 domain-containing protein</fullName>
    </recommendedName>
</protein>
<evidence type="ECO:0000256" key="1">
    <source>
        <dbReference type="SAM" id="MobiDB-lite"/>
    </source>
</evidence>
<feature type="region of interest" description="Disordered" evidence="1">
    <location>
        <begin position="38"/>
        <end position="66"/>
    </location>
</feature>
<dbReference type="RefSeq" id="XP_028473280.1">
    <property type="nucleotide sequence ID" value="XM_028618324.1"/>
</dbReference>
<dbReference type="InterPro" id="IPR051091">
    <property type="entry name" value="O-Glucosyltr/Glycosyltrsf_90"/>
</dbReference>
<evidence type="ECO:0000313" key="3">
    <source>
        <dbReference type="EMBL" id="RSH78133.1"/>
    </source>
</evidence>
<dbReference type="Pfam" id="PF05686">
    <property type="entry name" value="Glyco_transf_90"/>
    <property type="match status" value="1"/>
</dbReference>
<gene>
    <name evidence="3" type="ORF">EHS24_002589</name>
</gene>
<dbReference type="GeneID" id="39587132"/>
<evidence type="ECO:0000313" key="4">
    <source>
        <dbReference type="Proteomes" id="UP000279236"/>
    </source>
</evidence>
<name>A0A427XH99_9TREE</name>
<accession>A0A427XH99</accession>
<proteinExistence type="predicted"/>
<reference evidence="3 4" key="1">
    <citation type="submission" date="2018-11" db="EMBL/GenBank/DDBJ databases">
        <title>Genome sequence of Apiotrichum porosum DSM 27194.</title>
        <authorList>
            <person name="Aliyu H."/>
            <person name="Gorte O."/>
            <person name="Ochsenreither K."/>
        </authorList>
    </citation>
    <scope>NUCLEOTIDE SEQUENCE [LARGE SCALE GENOMIC DNA]</scope>
    <source>
        <strain evidence="3 4">DSM 27194</strain>
    </source>
</reference>
<dbReference type="Proteomes" id="UP000279236">
    <property type="component" value="Unassembled WGS sequence"/>
</dbReference>
<dbReference type="PANTHER" id="PTHR12203:SF118">
    <property type="entry name" value="BETA-1,2-XYLOSYLTRANSFERASE 1"/>
    <property type="match status" value="1"/>
</dbReference>
<keyword evidence="4" id="KW-1185">Reference proteome</keyword>
<evidence type="ECO:0000259" key="2">
    <source>
        <dbReference type="SMART" id="SM00672"/>
    </source>
</evidence>
<dbReference type="OrthoDB" id="541052at2759"/>
<dbReference type="EMBL" id="RSCE01000013">
    <property type="protein sequence ID" value="RSH78133.1"/>
    <property type="molecule type" value="Genomic_DNA"/>
</dbReference>
<sequence>MFDSRTLASMLRFNRVGSLLVAVVLIFVLHTALGPSSISESASPPASDMAPSAAVVHQQQQPRSLDRPQEVLAVPQESLEHPLRTANQDVDFEHLDISTEGFVTYDPSQTAHPIQLLIDRGKQHWAQIKSRIDKVRYLDDATADYEAAYKMKPPLGFDKWFQYVQSNDGVKAASLYPMAQLPFVQYLSISGKELRKRIKAQNEKPMMYTLIFVPDGQGDQGTQCDEDGQWFPEDGKTRGRGRVKVSGPLAWSWRCNNTLNLMLPILPKFPDDFFNRDPPLEMLFNTDDGPRSMVTHDFRERAEVYGASGKTWPDAQLKAAELAMEHTHGWQWVCPMDSPLKQQTVTQVLNEDTTKLRKASDRTFVADQYKSMDVCYNPEIRDLHSAALDDHFLSNGPLTPSISVSRTLRHSDITMVPLDAQYQDVAKIKWSSKKDARVFWRGSTTGVSQSNGHQWRKSQRQRLHWFANNHTEANVPVLIERPGKGVVTEEFPLQQMNEKWFDIGLAGGPHQCSVADGTCEEVRQAVDWKDPVRGPEALMYKYVVDVDGNAWSSRFRRLLKGNNVVLKSTMYPEWFSDLLVPWYHYVPIRFDYKDMHDIMAFFTGAPDGSTEGRDDLANDIAEQAHQFINQHWRVEDMRSYVMLVFLEYFRIFQDDRKGASLGGGR</sequence>
<dbReference type="SMART" id="SM00672">
    <property type="entry name" value="CAP10"/>
    <property type="match status" value="1"/>
</dbReference>
<organism evidence="3 4">
    <name type="scientific">Apiotrichum porosum</name>
    <dbReference type="NCBI Taxonomy" id="105984"/>
    <lineage>
        <taxon>Eukaryota</taxon>
        <taxon>Fungi</taxon>
        <taxon>Dikarya</taxon>
        <taxon>Basidiomycota</taxon>
        <taxon>Agaricomycotina</taxon>
        <taxon>Tremellomycetes</taxon>
        <taxon>Trichosporonales</taxon>
        <taxon>Trichosporonaceae</taxon>
        <taxon>Apiotrichum</taxon>
    </lineage>
</organism>
<dbReference type="AlphaFoldDB" id="A0A427XH99"/>
<feature type="compositionally biased region" description="Low complexity" evidence="1">
    <location>
        <begin position="38"/>
        <end position="54"/>
    </location>
</feature>
<comment type="caution">
    <text evidence="3">The sequence shown here is derived from an EMBL/GenBank/DDBJ whole genome shotgun (WGS) entry which is preliminary data.</text>
</comment>
<feature type="domain" description="Glycosyl transferase CAP10" evidence="2">
    <location>
        <begin position="364"/>
        <end position="649"/>
    </location>
</feature>